<evidence type="ECO:0000313" key="1">
    <source>
        <dbReference type="EMBL" id="CAH2012736.1"/>
    </source>
</evidence>
<gene>
    <name evidence="1" type="ORF">ACAOBT_LOCUS32992</name>
</gene>
<dbReference type="AlphaFoldDB" id="A0A9P0MB62"/>
<proteinExistence type="predicted"/>
<comment type="caution">
    <text evidence="1">The sequence shown here is derived from an EMBL/GenBank/DDBJ whole genome shotgun (WGS) entry which is preliminary data.</text>
</comment>
<sequence>MEVCMSSSLFCSISCGRELTAVVILAVLSETTIAIATSFSLSSSPIELRSFFTSSSEDLYCSNSS</sequence>
<accession>A0A9P0MB62</accession>
<name>A0A9P0MB62_ACAOB</name>
<dbReference type="EMBL" id="CAKOFQ010008216">
    <property type="protein sequence ID" value="CAH2012736.1"/>
    <property type="molecule type" value="Genomic_DNA"/>
</dbReference>
<evidence type="ECO:0000313" key="2">
    <source>
        <dbReference type="Proteomes" id="UP001152888"/>
    </source>
</evidence>
<dbReference type="Proteomes" id="UP001152888">
    <property type="component" value="Unassembled WGS sequence"/>
</dbReference>
<reference evidence="1" key="1">
    <citation type="submission" date="2022-03" db="EMBL/GenBank/DDBJ databases">
        <authorList>
            <person name="Sayadi A."/>
        </authorList>
    </citation>
    <scope>NUCLEOTIDE SEQUENCE</scope>
</reference>
<organism evidence="1 2">
    <name type="scientific">Acanthoscelides obtectus</name>
    <name type="common">Bean weevil</name>
    <name type="synonym">Bruchus obtectus</name>
    <dbReference type="NCBI Taxonomy" id="200917"/>
    <lineage>
        <taxon>Eukaryota</taxon>
        <taxon>Metazoa</taxon>
        <taxon>Ecdysozoa</taxon>
        <taxon>Arthropoda</taxon>
        <taxon>Hexapoda</taxon>
        <taxon>Insecta</taxon>
        <taxon>Pterygota</taxon>
        <taxon>Neoptera</taxon>
        <taxon>Endopterygota</taxon>
        <taxon>Coleoptera</taxon>
        <taxon>Polyphaga</taxon>
        <taxon>Cucujiformia</taxon>
        <taxon>Chrysomeloidea</taxon>
        <taxon>Chrysomelidae</taxon>
        <taxon>Bruchinae</taxon>
        <taxon>Bruchini</taxon>
        <taxon>Acanthoscelides</taxon>
    </lineage>
</organism>
<protein>
    <submittedName>
        <fullName evidence="1">Uncharacterized protein</fullName>
    </submittedName>
</protein>
<keyword evidence="2" id="KW-1185">Reference proteome</keyword>